<dbReference type="Proteomes" id="UP001187192">
    <property type="component" value="Unassembled WGS sequence"/>
</dbReference>
<sequence length="103" mass="11762">MDHFVIVREERYRLVREVQYAAPPQEDPVKTSERKRAKEKALADYQKKNYNQQVGHKGPYLPVDIAHPPLKKHGGVMDCNEAAKLFGGVVITDYGRNKSTLRA</sequence>
<dbReference type="Gramene" id="FCD_00002568-RA">
    <property type="protein sequence ID" value="FCD_00002568-RA:cds"/>
    <property type="gene ID" value="FCD_00002568"/>
</dbReference>
<gene>
    <name evidence="1" type="ORF">TIFTF001_018383</name>
</gene>
<comment type="caution">
    <text evidence="1">The sequence shown here is derived from an EMBL/GenBank/DDBJ whole genome shotgun (WGS) entry which is preliminary data.</text>
</comment>
<dbReference type="EMBL" id="BTGU01000030">
    <property type="protein sequence ID" value="GMN49213.1"/>
    <property type="molecule type" value="Genomic_DNA"/>
</dbReference>
<accession>A0AA88AN82</accession>
<keyword evidence="2" id="KW-1185">Reference proteome</keyword>
<protein>
    <submittedName>
        <fullName evidence="1">Uncharacterized protein</fullName>
    </submittedName>
</protein>
<name>A0AA88AN82_FICCA</name>
<reference evidence="1" key="1">
    <citation type="submission" date="2023-07" db="EMBL/GenBank/DDBJ databases">
        <title>draft genome sequence of fig (Ficus carica).</title>
        <authorList>
            <person name="Takahashi T."/>
            <person name="Nishimura K."/>
        </authorList>
    </citation>
    <scope>NUCLEOTIDE SEQUENCE</scope>
</reference>
<organism evidence="1 2">
    <name type="scientific">Ficus carica</name>
    <name type="common">Common fig</name>
    <dbReference type="NCBI Taxonomy" id="3494"/>
    <lineage>
        <taxon>Eukaryota</taxon>
        <taxon>Viridiplantae</taxon>
        <taxon>Streptophyta</taxon>
        <taxon>Embryophyta</taxon>
        <taxon>Tracheophyta</taxon>
        <taxon>Spermatophyta</taxon>
        <taxon>Magnoliopsida</taxon>
        <taxon>eudicotyledons</taxon>
        <taxon>Gunneridae</taxon>
        <taxon>Pentapetalae</taxon>
        <taxon>rosids</taxon>
        <taxon>fabids</taxon>
        <taxon>Rosales</taxon>
        <taxon>Moraceae</taxon>
        <taxon>Ficeae</taxon>
        <taxon>Ficus</taxon>
    </lineage>
</organism>
<proteinExistence type="predicted"/>
<evidence type="ECO:0000313" key="1">
    <source>
        <dbReference type="EMBL" id="GMN49213.1"/>
    </source>
</evidence>
<evidence type="ECO:0000313" key="2">
    <source>
        <dbReference type="Proteomes" id="UP001187192"/>
    </source>
</evidence>
<dbReference type="AlphaFoldDB" id="A0AA88AN82"/>